<dbReference type="AlphaFoldDB" id="A0A178XIH8"/>
<gene>
    <name evidence="2" type="ORF">ATB98_01855</name>
</gene>
<protein>
    <submittedName>
        <fullName evidence="2">Uncharacterized protein</fullName>
    </submittedName>
</protein>
<dbReference type="RefSeq" id="WP_066879044.1">
    <property type="nucleotide sequence ID" value="NZ_LNQB01000101.1"/>
</dbReference>
<dbReference type="EMBL" id="LNQB01000101">
    <property type="protein sequence ID" value="OAP35014.1"/>
    <property type="molecule type" value="Genomic_DNA"/>
</dbReference>
<proteinExistence type="predicted"/>
<name>A0A178XIH8_SINSA</name>
<feature type="compositionally biased region" description="Basic and acidic residues" evidence="1">
    <location>
        <begin position="140"/>
        <end position="149"/>
    </location>
</feature>
<comment type="caution">
    <text evidence="2">The sequence shown here is derived from an EMBL/GenBank/DDBJ whole genome shotgun (WGS) entry which is preliminary data.</text>
</comment>
<reference evidence="2 3" key="1">
    <citation type="submission" date="2015-11" db="EMBL/GenBank/DDBJ databases">
        <title>Ensifer anhuiense sp. nov., an effective nitrogen fixation bacterium with Glycine soja.</title>
        <authorList>
            <person name="Yan H."/>
            <person name="Chen W."/>
        </authorList>
    </citation>
    <scope>NUCLEOTIDE SEQUENCE [LARGE SCALE GENOMIC DNA]</scope>
    <source>
        <strain evidence="2 3">LMG 7837</strain>
    </source>
</reference>
<evidence type="ECO:0000313" key="2">
    <source>
        <dbReference type="EMBL" id="OAP35014.1"/>
    </source>
</evidence>
<evidence type="ECO:0000313" key="3">
    <source>
        <dbReference type="Proteomes" id="UP000078507"/>
    </source>
</evidence>
<dbReference type="Proteomes" id="UP000078507">
    <property type="component" value="Unassembled WGS sequence"/>
</dbReference>
<keyword evidence="3" id="KW-1185">Reference proteome</keyword>
<accession>A0A178XIH8</accession>
<dbReference type="OrthoDB" id="8302396at2"/>
<organism evidence="2 3">
    <name type="scientific">Sinorhizobium saheli</name>
    <dbReference type="NCBI Taxonomy" id="36856"/>
    <lineage>
        <taxon>Bacteria</taxon>
        <taxon>Pseudomonadati</taxon>
        <taxon>Pseudomonadota</taxon>
        <taxon>Alphaproteobacteria</taxon>
        <taxon>Hyphomicrobiales</taxon>
        <taxon>Rhizobiaceae</taxon>
        <taxon>Sinorhizobium/Ensifer group</taxon>
        <taxon>Sinorhizobium</taxon>
    </lineage>
</organism>
<feature type="region of interest" description="Disordered" evidence="1">
    <location>
        <begin position="127"/>
        <end position="149"/>
    </location>
</feature>
<sequence length="149" mass="16234">MRANDPTPRIASPQADEEIRNALLRIRGAILGSAIDCHCRDRVDAALRHVEQEERARIAERLLAAACKQRRQIEALLLLLGDFNPDDGRPDDGMIAEASLLFGDIAAAAELGANLLRQARQFRFAPEARENSNSAAAPHRSTEADGSKA</sequence>
<dbReference type="STRING" id="36856.ATB98_01855"/>
<evidence type="ECO:0000256" key="1">
    <source>
        <dbReference type="SAM" id="MobiDB-lite"/>
    </source>
</evidence>